<gene>
    <name evidence="1" type="ORF">J4H92_10575</name>
</gene>
<proteinExistence type="predicted"/>
<evidence type="ECO:0000313" key="1">
    <source>
        <dbReference type="EMBL" id="MBO1902391.1"/>
    </source>
</evidence>
<reference evidence="1" key="1">
    <citation type="submission" date="2021-03" db="EMBL/GenBank/DDBJ databases">
        <title>Leucobacter chromiisoli sp. nov., isolated from chromium-containing soil of chemical plant.</title>
        <authorList>
            <person name="Xu Z."/>
        </authorList>
    </citation>
    <scope>NUCLEOTIDE SEQUENCE</scope>
    <source>
        <strain evidence="1">S27</strain>
    </source>
</reference>
<sequence>MASRDLAAVSNGARRFWSRPVLRSARTAGRALAGVLVAALLVTGLPAAPALADDEEQGTGGEVFEDDNTTTETTEIDFPVVIDGNLLSSGENPFRNAVLSTIVLKGGVINESQSLNHTVDVAACGQGLRIAGTGSSGLSVGGSACTGQTIQEPLTIWNPNPVAGVSDVFADPEAEAALGWLVPRAEEALRITYDLPADDRIRKYAKPQIVSHVVSELQNIMTRYVYGVPLTGQEEKALTYIVHQLSDSSGRAAARALQEYKAFTASPCTYNPPSAPASVPASDAVRLSSSVTRWCMTRLAQLFWGPPVPSIESFLAWGAYRAQEESGLDELTKNAAFAEKARMEWIATASGVSFGAAAVSAAVSGAIVGSSAAISTTLVGAIAPHALTASAVTGASGASFASISLATGPVAIAVLAIGMIVLASKQFALEQAVGPTLSEMAASDGDTGLDLDLERIARASVDFEENLAEFEHFQQNPPVHTQAEARDRISGLLYTKAFVDTSGTVRADPALWDVSGSTGVFTDYRWTVNGQEADVVQLRLPHGRGTQELKFRDGWLLSRTNGGAWTPMTSFEYVDTRFTSATQAARIASRLWWTDEATPEVRRGGFVTAGSAADGTFETGARVGALNVRLADGSSALLRVLPPESTEAKITPSVGGVFLPDRSVFFGANPIDGQGRYRPDLFEDDDTFRYEWKVYAPGVSAPIEFTGFRKGFVPDRPGAYRAEVKMTRVDGAGDPVYGEVIFNVATPDIDAPTVVLHDNGNDEIELELQLGASVPEDEFDVEVVWPKRESEETAPSAALRLPCGGGLDCATVNTSDHSSIRSQLTHALHPDTDLSQPVTVTVTNSWGVSLTRSLRVESPKRFAIEPLEAGAAASAKLTWTDNQTAHLQIPIETEGTTAIARLAAGDAPLATSGSPGDGLGFVWGNGQSNQTLQLLGGKGQLSVVSRDGQWEIGYWGRLTANEIGVTERIVTVQSNASGEVVRNAFRLVVEVVPAIDEKRIPLLYDAAADNEAYPDTNLFHANPYVPELLVDVLGGVADEEEEPYDGQICFWIQNNTTGQQDQLCDSYAALVTASAGGDEALPSMPLHRLLPDGVRGTSFRVEAWLPGEGTARSKYLFTVTGGTVPPQISDPVLHESSGLISLSVDTPSGRPIVGADCYVKTGSGPVRHVACGDAEGADPGSGTLVLGDLGPGEHTITVVVRDEAGNFDTYEFTSTVLGEFSALGKATIAGTARAGEALTARVSGQQPAATRVSYQWKREGRAIAGATSSRYVLQRADVGKRVTVEVKLQRAGLHDAAVMSSAVRVRKASARATFTTRTRTIGKTKRTQALVRVTSKISPAAKVRITVGKRSVTKTVNAAGRVTVTLPKKMRSKKPVTVKVRYLGNAYVDPVNAKSRKVRIR</sequence>
<evidence type="ECO:0000313" key="2">
    <source>
        <dbReference type="Proteomes" id="UP000664382"/>
    </source>
</evidence>
<keyword evidence="2" id="KW-1185">Reference proteome</keyword>
<name>A0A939MPT8_9MICO</name>
<protein>
    <recommendedName>
        <fullName evidence="3">Ig-like domain-containing protein</fullName>
    </recommendedName>
</protein>
<dbReference type="Gene3D" id="2.60.40.2700">
    <property type="match status" value="1"/>
</dbReference>
<accession>A0A939MPT8</accession>
<dbReference type="EMBL" id="JAGDYM010000011">
    <property type="protein sequence ID" value="MBO1902391.1"/>
    <property type="molecule type" value="Genomic_DNA"/>
</dbReference>
<comment type="caution">
    <text evidence="1">The sequence shown here is derived from an EMBL/GenBank/DDBJ whole genome shotgun (WGS) entry which is preliminary data.</text>
</comment>
<dbReference type="RefSeq" id="WP_208098153.1">
    <property type="nucleotide sequence ID" value="NZ_JAGDYM010000011.1"/>
</dbReference>
<dbReference type="Proteomes" id="UP000664382">
    <property type="component" value="Unassembled WGS sequence"/>
</dbReference>
<evidence type="ECO:0008006" key="3">
    <source>
        <dbReference type="Google" id="ProtNLM"/>
    </source>
</evidence>
<organism evidence="1 2">
    <name type="scientific">Leucobacter weissii</name>
    <dbReference type="NCBI Taxonomy" id="1983706"/>
    <lineage>
        <taxon>Bacteria</taxon>
        <taxon>Bacillati</taxon>
        <taxon>Actinomycetota</taxon>
        <taxon>Actinomycetes</taxon>
        <taxon>Micrococcales</taxon>
        <taxon>Microbacteriaceae</taxon>
        <taxon>Leucobacter</taxon>
    </lineage>
</organism>